<comment type="caution">
    <text evidence="1">The sequence shown here is derived from an EMBL/GenBank/DDBJ whole genome shotgun (WGS) entry which is preliminary data.</text>
</comment>
<gene>
    <name evidence="1" type="ORF">HF849_07105</name>
</gene>
<sequence>MSKFDYGSFTGGYDEFAVNAEKYTYEEAVKIFEEEYDYKDSKVGKEIGQYAVSNAFVKWRAGINEDHEPCVCWWLEYSKRPKGSCPVYAFHRRQKNDREWGNEIVN</sequence>
<evidence type="ECO:0000313" key="1">
    <source>
        <dbReference type="EMBL" id="NMF04531.1"/>
    </source>
</evidence>
<dbReference type="EMBL" id="JABAGD010000010">
    <property type="protein sequence ID" value="NMF04531.1"/>
    <property type="molecule type" value="Genomic_DNA"/>
</dbReference>
<reference evidence="1 2" key="1">
    <citation type="submission" date="2020-04" db="EMBL/GenBank/DDBJ databases">
        <authorList>
            <person name="Hitch T.C.A."/>
            <person name="Wylensek D."/>
            <person name="Clavel T."/>
        </authorList>
    </citation>
    <scope>NUCLEOTIDE SEQUENCE [LARGE SCALE GENOMIC DNA]</scope>
    <source>
        <strain evidence="1 2">WB01_NA02</strain>
    </source>
</reference>
<accession>A0A7X9XP20</accession>
<dbReference type="AlphaFoldDB" id="A0A7X9XP20"/>
<dbReference type="RefSeq" id="WP_168981528.1">
    <property type="nucleotide sequence ID" value="NZ_JABAGD010000010.1"/>
</dbReference>
<dbReference type="Proteomes" id="UP000587880">
    <property type="component" value="Unassembled WGS sequence"/>
</dbReference>
<proteinExistence type="predicted"/>
<organism evidence="1 2">
    <name type="scientific">Clostridium beijerinckii</name>
    <name type="common">Clostridium MP</name>
    <dbReference type="NCBI Taxonomy" id="1520"/>
    <lineage>
        <taxon>Bacteria</taxon>
        <taxon>Bacillati</taxon>
        <taxon>Bacillota</taxon>
        <taxon>Clostridia</taxon>
        <taxon>Eubacteriales</taxon>
        <taxon>Clostridiaceae</taxon>
        <taxon>Clostridium</taxon>
    </lineage>
</organism>
<name>A0A7X9XP20_CLOBE</name>
<evidence type="ECO:0000313" key="2">
    <source>
        <dbReference type="Proteomes" id="UP000587880"/>
    </source>
</evidence>
<protein>
    <submittedName>
        <fullName evidence="1">Uncharacterized protein</fullName>
    </submittedName>
</protein>